<dbReference type="Proteomes" id="UP000549394">
    <property type="component" value="Unassembled WGS sequence"/>
</dbReference>
<keyword evidence="1" id="KW-0732">Signal</keyword>
<feature type="chain" id="PRO_5029734500" evidence="1">
    <location>
        <begin position="20"/>
        <end position="330"/>
    </location>
</feature>
<proteinExistence type="predicted"/>
<organism evidence="2 3">
    <name type="scientific">Dimorphilus gyrociliatus</name>
    <dbReference type="NCBI Taxonomy" id="2664684"/>
    <lineage>
        <taxon>Eukaryota</taxon>
        <taxon>Metazoa</taxon>
        <taxon>Spiralia</taxon>
        <taxon>Lophotrochozoa</taxon>
        <taxon>Annelida</taxon>
        <taxon>Polychaeta</taxon>
        <taxon>Polychaeta incertae sedis</taxon>
        <taxon>Dinophilidae</taxon>
        <taxon>Dimorphilus</taxon>
    </lineage>
</organism>
<reference evidence="2 3" key="1">
    <citation type="submission" date="2020-08" db="EMBL/GenBank/DDBJ databases">
        <authorList>
            <person name="Hejnol A."/>
        </authorList>
    </citation>
    <scope>NUCLEOTIDE SEQUENCE [LARGE SCALE GENOMIC DNA]</scope>
</reference>
<sequence length="330" mass="37924">MNFIANFLFLIIDIKVFNCLIIQEYVSCREALMKTELDGSYSIKPRINGQAANVVCSRINSTHGIAMLSNSGEIEKVFSDTYEEEFYIDKIAYGNYSDDDIREFKKGMSKCTQRILYKNKGADLTWQRLLFYDKTFFSSLNDGQHGICKCFVRTVCDINGNPQLNCTMTGENGGSEQTEEGEFSVIEDSLPLIEIHTADVGHYSETIHYTLEKLKCIFKFMTFDLFITKNTSCLNTDELMELKDENSTTCISIPIEHMIQLYSNKEAELGEILTKLPFLCNSYIEIFIQKENGMKIICSIFDNCKFKCPPTQSINFRLFKKMEICEILLE</sequence>
<feature type="signal peptide" evidence="1">
    <location>
        <begin position="1"/>
        <end position="19"/>
    </location>
</feature>
<evidence type="ECO:0000256" key="1">
    <source>
        <dbReference type="SAM" id="SignalP"/>
    </source>
</evidence>
<dbReference type="EMBL" id="CAJFCJ010000040">
    <property type="protein sequence ID" value="CAD5126298.1"/>
    <property type="molecule type" value="Genomic_DNA"/>
</dbReference>
<dbReference type="Gene3D" id="2.60.120.1000">
    <property type="match status" value="1"/>
</dbReference>
<keyword evidence="3" id="KW-1185">Reference proteome</keyword>
<protein>
    <submittedName>
        <fullName evidence="2">Uncharacterized protein</fullName>
    </submittedName>
</protein>
<name>A0A7I8WDM3_9ANNE</name>
<dbReference type="AlphaFoldDB" id="A0A7I8WDM3"/>
<accession>A0A7I8WDM3</accession>
<comment type="caution">
    <text evidence="2">The sequence shown here is derived from an EMBL/GenBank/DDBJ whole genome shotgun (WGS) entry which is preliminary data.</text>
</comment>
<gene>
    <name evidence="2" type="ORF">DGYR_LOCUS13546</name>
</gene>
<evidence type="ECO:0000313" key="2">
    <source>
        <dbReference type="EMBL" id="CAD5126298.1"/>
    </source>
</evidence>
<evidence type="ECO:0000313" key="3">
    <source>
        <dbReference type="Proteomes" id="UP000549394"/>
    </source>
</evidence>